<dbReference type="CDD" id="cd12797">
    <property type="entry name" value="M23_peptidase"/>
    <property type="match status" value="1"/>
</dbReference>
<feature type="compositionally biased region" description="Acidic residues" evidence="2">
    <location>
        <begin position="400"/>
        <end position="423"/>
    </location>
</feature>
<feature type="domain" description="M23ase beta-sheet core" evidence="3">
    <location>
        <begin position="271"/>
        <end position="366"/>
    </location>
</feature>
<dbReference type="AlphaFoldDB" id="A0A7K1UM02"/>
<dbReference type="PANTHER" id="PTHR21666">
    <property type="entry name" value="PEPTIDASE-RELATED"/>
    <property type="match status" value="1"/>
</dbReference>
<accession>A0A7K1UM02</accession>
<reference evidence="5 6" key="1">
    <citation type="submission" date="2019-12" db="EMBL/GenBank/DDBJ databases">
        <title>Nesterenkonia muleiensis sp. nov., a novel actinobacterium isolated from sap of Populus euphratica.</title>
        <authorList>
            <person name="Wang R."/>
        </authorList>
    </citation>
    <scope>NUCLEOTIDE SEQUENCE [LARGE SCALE GENOMIC DNA]</scope>
    <source>
        <strain evidence="5 6">F10</strain>
    </source>
</reference>
<dbReference type="InterPro" id="IPR011055">
    <property type="entry name" value="Dup_hybrid_motif"/>
</dbReference>
<feature type="domain" description="ARB-07466-like C-terminal" evidence="4">
    <location>
        <begin position="426"/>
        <end position="532"/>
    </location>
</feature>
<evidence type="ECO:0000313" key="5">
    <source>
        <dbReference type="EMBL" id="MVT27446.1"/>
    </source>
</evidence>
<keyword evidence="1" id="KW-0732">Signal</keyword>
<evidence type="ECO:0000256" key="1">
    <source>
        <dbReference type="ARBA" id="ARBA00022729"/>
    </source>
</evidence>
<evidence type="ECO:0000256" key="2">
    <source>
        <dbReference type="SAM" id="MobiDB-lite"/>
    </source>
</evidence>
<comment type="caution">
    <text evidence="5">The sequence shown here is derived from an EMBL/GenBank/DDBJ whole genome shotgun (WGS) entry which is preliminary data.</text>
</comment>
<protein>
    <submittedName>
        <fullName evidence="5">Peptidoglycan DD-metalloendopeptidase family protein</fullName>
    </submittedName>
</protein>
<dbReference type="Pfam" id="PF01551">
    <property type="entry name" value="Peptidase_M23"/>
    <property type="match status" value="1"/>
</dbReference>
<dbReference type="InterPro" id="IPR050570">
    <property type="entry name" value="Cell_wall_metabolism_enzyme"/>
</dbReference>
<dbReference type="Proteomes" id="UP000460157">
    <property type="component" value="Unassembled WGS sequence"/>
</dbReference>
<dbReference type="InterPro" id="IPR058593">
    <property type="entry name" value="ARB_07466-like_C"/>
</dbReference>
<organism evidence="5 6">
    <name type="scientific">Nesterenkonia alkaliphila</name>
    <dbReference type="NCBI Taxonomy" id="1463631"/>
    <lineage>
        <taxon>Bacteria</taxon>
        <taxon>Bacillati</taxon>
        <taxon>Actinomycetota</taxon>
        <taxon>Actinomycetes</taxon>
        <taxon>Micrococcales</taxon>
        <taxon>Micrococcaceae</taxon>
        <taxon>Nesterenkonia</taxon>
    </lineage>
</organism>
<evidence type="ECO:0000259" key="4">
    <source>
        <dbReference type="Pfam" id="PF26571"/>
    </source>
</evidence>
<feature type="region of interest" description="Disordered" evidence="2">
    <location>
        <begin position="386"/>
        <end position="423"/>
    </location>
</feature>
<dbReference type="PANTHER" id="PTHR21666:SF289">
    <property type="entry name" value="L-ALA--D-GLU ENDOPEPTIDASE"/>
    <property type="match status" value="1"/>
</dbReference>
<dbReference type="SUPFAM" id="SSF51261">
    <property type="entry name" value="Duplicated hybrid motif"/>
    <property type="match status" value="1"/>
</dbReference>
<dbReference type="GO" id="GO:0004222">
    <property type="term" value="F:metalloendopeptidase activity"/>
    <property type="evidence" value="ECO:0007669"/>
    <property type="project" value="TreeGrafter"/>
</dbReference>
<sequence length="552" mass="58777">MMKKLAAASLCLILLGPAVGLVSIGALLTPSSNAECTIPNSDGSIDLADVPDQLRVETANGEALTLDQTQLTHAATIIEFGSEIDGVGEPGIIVALMAGMTESSLKMLSNTSAYPESEDYPHDGDGSDHDSLGIFQMRPETGWGSVEDLMDPHYQAQAFYGGPEGPNGGSPRGLLDIPGWEDMDPGEAAQAVEVSAHPERYRNYEPVAETILETLTETGSGNTAAGDSADAVTVGTVVESSRVIFPLPEDTWVLTSEYGPRTHPVTEEERLHAGTDFAAPDGTPILAAADGTVTTADYTESGGGRVIIEHTIDGETIATAYLHSWAEGIHVQAGDTVSAGQHIADVGSSGMSTGPHLHFEVREGGEDGEHTDPAVWLNDHDAADLPEAEAGDPEAHGCETEDDSPGGEPETENGDPTEIVDDPTSEGQITARMLHVYHQTLEEFPDTSWACYSPRPGQESDHPLGRACDVTFGNPIGQHPTDSQREAGWEVTYWLQEHAETLGVDYLIWDGKIWALGRDDEGWRDYDGGGMHDPDDPTGGHYDHLHISVSEN</sequence>
<gene>
    <name evidence="5" type="ORF">GNZ21_13990</name>
</gene>
<dbReference type="Gene3D" id="2.70.70.10">
    <property type="entry name" value="Glucose Permease (Domain IIA)"/>
    <property type="match status" value="1"/>
</dbReference>
<evidence type="ECO:0000313" key="6">
    <source>
        <dbReference type="Proteomes" id="UP000460157"/>
    </source>
</evidence>
<dbReference type="OrthoDB" id="5496837at2"/>
<keyword evidence="6" id="KW-1185">Reference proteome</keyword>
<dbReference type="RefSeq" id="WP_157325398.1">
    <property type="nucleotide sequence ID" value="NZ_BMFX01000013.1"/>
</dbReference>
<dbReference type="InterPro" id="IPR016047">
    <property type="entry name" value="M23ase_b-sheet_dom"/>
</dbReference>
<dbReference type="Pfam" id="PF26571">
    <property type="entry name" value="VldE"/>
    <property type="match status" value="1"/>
</dbReference>
<name>A0A7K1UM02_9MICC</name>
<evidence type="ECO:0000259" key="3">
    <source>
        <dbReference type="Pfam" id="PF01551"/>
    </source>
</evidence>
<proteinExistence type="predicted"/>
<dbReference type="EMBL" id="WRPM01000098">
    <property type="protein sequence ID" value="MVT27446.1"/>
    <property type="molecule type" value="Genomic_DNA"/>
</dbReference>